<feature type="transmembrane region" description="Helical" evidence="1">
    <location>
        <begin position="46"/>
        <end position="63"/>
    </location>
</feature>
<organism evidence="2 3">
    <name type="scientific">Alterisphingorhabdus coralli</name>
    <dbReference type="NCBI Taxonomy" id="3071408"/>
    <lineage>
        <taxon>Bacteria</taxon>
        <taxon>Pseudomonadati</taxon>
        <taxon>Pseudomonadota</taxon>
        <taxon>Alphaproteobacteria</taxon>
        <taxon>Sphingomonadales</taxon>
        <taxon>Sphingomonadaceae</taxon>
        <taxon>Alterisphingorhabdus (ex Yan et al. 2024)</taxon>
    </lineage>
</organism>
<dbReference type="KEGG" id="acoa:RB602_01540"/>
<dbReference type="AlphaFoldDB" id="A0AA97I252"/>
<keyword evidence="1" id="KW-1133">Transmembrane helix</keyword>
<proteinExistence type="predicted"/>
<gene>
    <name evidence="2" type="ORF">RB602_01540</name>
</gene>
<accession>A0AA97I252</accession>
<name>A0AA97I252_9SPHN</name>
<evidence type="ECO:0000313" key="3">
    <source>
        <dbReference type="Proteomes" id="UP001302429"/>
    </source>
</evidence>
<evidence type="ECO:0000313" key="2">
    <source>
        <dbReference type="EMBL" id="WOE75425.1"/>
    </source>
</evidence>
<keyword evidence="1" id="KW-0472">Membrane</keyword>
<dbReference type="Pfam" id="PF14248">
    <property type="entry name" value="DUF4345"/>
    <property type="match status" value="1"/>
</dbReference>
<dbReference type="EMBL" id="CP136594">
    <property type="protein sequence ID" value="WOE75425.1"/>
    <property type="molecule type" value="Genomic_DNA"/>
</dbReference>
<dbReference type="Proteomes" id="UP001302429">
    <property type="component" value="Chromosome"/>
</dbReference>
<dbReference type="RefSeq" id="WP_317082316.1">
    <property type="nucleotide sequence ID" value="NZ_CP136594.1"/>
</dbReference>
<feature type="transmembrane region" description="Helical" evidence="1">
    <location>
        <begin position="75"/>
        <end position="94"/>
    </location>
</feature>
<reference evidence="2 3" key="1">
    <citation type="submission" date="2023-10" db="EMBL/GenBank/DDBJ databases">
        <title>Complete genome sequence of a Sphingomonadaceae bacterium.</title>
        <authorList>
            <person name="Yan C."/>
        </authorList>
    </citation>
    <scope>NUCLEOTIDE SEQUENCE [LARGE SCALE GENOMIC DNA]</scope>
    <source>
        <strain evidence="2 3">SCSIO 66989</strain>
    </source>
</reference>
<keyword evidence="1" id="KW-0812">Transmembrane</keyword>
<feature type="transmembrane region" description="Helical" evidence="1">
    <location>
        <begin position="7"/>
        <end position="26"/>
    </location>
</feature>
<feature type="transmembrane region" description="Helical" evidence="1">
    <location>
        <begin position="100"/>
        <end position="120"/>
    </location>
</feature>
<evidence type="ECO:0000256" key="1">
    <source>
        <dbReference type="SAM" id="Phobius"/>
    </source>
</evidence>
<dbReference type="InterPro" id="IPR025597">
    <property type="entry name" value="DUF4345"/>
</dbReference>
<keyword evidence="3" id="KW-1185">Reference proteome</keyword>
<sequence length="129" mass="14674">MRKWLEYFVIFFGSVCCLIALAHIALGPKSIPGSIPVNATMDSEDRFYATLFLGFGIALIWCARALHEAERIRVFGFLLLIFFFSGVARIISWAMVGPPIALFIFLMFVELLLPPLLWWWHKATLGHAQ</sequence>
<protein>
    <submittedName>
        <fullName evidence="2">DUF4345 domain-containing protein</fullName>
    </submittedName>
</protein>